<dbReference type="InterPro" id="IPR059179">
    <property type="entry name" value="MLKL-like_MCAfunc"/>
</dbReference>
<protein>
    <recommendedName>
        <fullName evidence="2">Novel STAND NTPase 1 domain-containing protein</fullName>
    </recommendedName>
</protein>
<dbReference type="SUPFAM" id="SSF52540">
    <property type="entry name" value="P-loop containing nucleoside triphosphate hydrolases"/>
    <property type="match status" value="1"/>
</dbReference>
<dbReference type="OrthoDB" id="1534087at2759"/>
<dbReference type="AlphaFoldDB" id="A0A9P5TXU1"/>
<dbReference type="Pfam" id="PF20703">
    <property type="entry name" value="nSTAND1"/>
    <property type="match status" value="1"/>
</dbReference>
<proteinExistence type="predicted"/>
<dbReference type="InterPro" id="IPR011990">
    <property type="entry name" value="TPR-like_helical_dom_sf"/>
</dbReference>
<evidence type="ECO:0000313" key="4">
    <source>
        <dbReference type="Proteomes" id="UP000772434"/>
    </source>
</evidence>
<reference evidence="3" key="1">
    <citation type="submission" date="2020-11" db="EMBL/GenBank/DDBJ databases">
        <authorList>
            <consortium name="DOE Joint Genome Institute"/>
            <person name="Ahrendt S."/>
            <person name="Riley R."/>
            <person name="Andreopoulos W."/>
            <person name="Labutti K."/>
            <person name="Pangilinan J."/>
            <person name="Ruiz-Duenas F.J."/>
            <person name="Barrasa J.M."/>
            <person name="Sanchez-Garcia M."/>
            <person name="Camarero S."/>
            <person name="Miyauchi S."/>
            <person name="Serrano A."/>
            <person name="Linde D."/>
            <person name="Babiker R."/>
            <person name="Drula E."/>
            <person name="Ayuso-Fernandez I."/>
            <person name="Pacheco R."/>
            <person name="Padilla G."/>
            <person name="Ferreira P."/>
            <person name="Barriuso J."/>
            <person name="Kellner H."/>
            <person name="Castanera R."/>
            <person name="Alfaro M."/>
            <person name="Ramirez L."/>
            <person name="Pisabarro A.G."/>
            <person name="Kuo A."/>
            <person name="Tritt A."/>
            <person name="Lipzen A."/>
            <person name="He G."/>
            <person name="Yan M."/>
            <person name="Ng V."/>
            <person name="Cullen D."/>
            <person name="Martin F."/>
            <person name="Rosso M.-N."/>
            <person name="Henrissat B."/>
            <person name="Hibbett D."/>
            <person name="Martinez A.T."/>
            <person name="Grigoriev I.V."/>
        </authorList>
    </citation>
    <scope>NUCLEOTIDE SEQUENCE</scope>
    <source>
        <strain evidence="3">AH 40177</strain>
    </source>
</reference>
<sequence>MICFPCWPKSASATPASDDEIFPGDVIVRKKEVVRNDNYNLGPPSKGEYAHETGKMFLEALDIAAEQIPVPGVDIVIKVAKSLIQTYATLNHATDLKNRIKSLTLILVDELKGKKVEEIEERLRSDIKQLERDLKYIQSKLDEIAKQNTFLVILFRSLNENKVQGCVERLGNALESFHLARQIADTDALEHLSQQIVTFYRQQAQAVNDMQEDVTDLRKDMKAALAILTERKQSNSSPLRRGVIPVAPDIFFGRDTIVNGFALTLVSQPENSMARICLLGPGGMGKTSIARAVLNHQSVIEYFGEENRVWVPCVKATSVSSLKDTLYDSLGVSLNTGDPLRDILHDLNSSKSPIILLLDNFETPWNLHSRTEVQDILFQLAKLEHVALFVTMRSSQPPGDSIHWKCVHLEAVDKVASTCIYAEIDPAGSQSPELALLLDEVGHMPLAITLMAKLGKNLGSTPAELLEQYKQGGTTVMNLGGSTEQSMDICIGLSVESQPMKDSPSAAKLLAVLALLPVGTTLKALSQWWAHNTVPHATIMSGLGTLLDTSLVEKRGDTFVVLPVIRRYVLDPKRFPENIWESTVQMACAFLKEHSASFGEINYLGHKNARSLEEANLQGILLETTAPDPDIIEALLILSEHQYETRPRLEVSQHSLELSKKLGDQKLYAESLYWNGQNSKGLDQYEEAINELCLAREAFLLVSEVKRAADALYWIGNVTMSTDSQDYQRILEDALAEFQSLADPAGIAQCQTKLACNGMLNQFQPSPRFGSSAILIICQKNSLIVLAG</sequence>
<keyword evidence="1" id="KW-0175">Coiled coil</keyword>
<dbReference type="Proteomes" id="UP000772434">
    <property type="component" value="Unassembled WGS sequence"/>
</dbReference>
<evidence type="ECO:0000313" key="3">
    <source>
        <dbReference type="EMBL" id="KAF9059131.1"/>
    </source>
</evidence>
<feature type="domain" description="Novel STAND NTPase 1" evidence="2">
    <location>
        <begin position="249"/>
        <end position="394"/>
    </location>
</feature>
<dbReference type="SUPFAM" id="SSF48452">
    <property type="entry name" value="TPR-like"/>
    <property type="match status" value="1"/>
</dbReference>
<dbReference type="InterPro" id="IPR049052">
    <property type="entry name" value="nSTAND1"/>
</dbReference>
<dbReference type="Gene3D" id="1.25.40.10">
    <property type="entry name" value="Tetratricopeptide repeat domain"/>
    <property type="match status" value="1"/>
</dbReference>
<feature type="coiled-coil region" evidence="1">
    <location>
        <begin position="113"/>
        <end position="147"/>
    </location>
</feature>
<dbReference type="EMBL" id="JADNRY010000323">
    <property type="protein sequence ID" value="KAF9059131.1"/>
    <property type="molecule type" value="Genomic_DNA"/>
</dbReference>
<dbReference type="CDD" id="cd21037">
    <property type="entry name" value="MLKL_NTD"/>
    <property type="match status" value="1"/>
</dbReference>
<comment type="caution">
    <text evidence="3">The sequence shown here is derived from an EMBL/GenBank/DDBJ whole genome shotgun (WGS) entry which is preliminary data.</text>
</comment>
<evidence type="ECO:0000256" key="1">
    <source>
        <dbReference type="SAM" id="Coils"/>
    </source>
</evidence>
<organism evidence="3 4">
    <name type="scientific">Rhodocollybia butyracea</name>
    <dbReference type="NCBI Taxonomy" id="206335"/>
    <lineage>
        <taxon>Eukaryota</taxon>
        <taxon>Fungi</taxon>
        <taxon>Dikarya</taxon>
        <taxon>Basidiomycota</taxon>
        <taxon>Agaricomycotina</taxon>
        <taxon>Agaricomycetes</taxon>
        <taxon>Agaricomycetidae</taxon>
        <taxon>Agaricales</taxon>
        <taxon>Marasmiineae</taxon>
        <taxon>Omphalotaceae</taxon>
        <taxon>Rhodocollybia</taxon>
    </lineage>
</organism>
<name>A0A9P5TXU1_9AGAR</name>
<keyword evidence="4" id="KW-1185">Reference proteome</keyword>
<evidence type="ECO:0000259" key="2">
    <source>
        <dbReference type="Pfam" id="PF20703"/>
    </source>
</evidence>
<gene>
    <name evidence="3" type="ORF">BDP27DRAFT_1431787</name>
</gene>
<dbReference type="InterPro" id="IPR027417">
    <property type="entry name" value="P-loop_NTPase"/>
</dbReference>
<accession>A0A9P5TXU1</accession>
<dbReference type="Gene3D" id="3.40.50.300">
    <property type="entry name" value="P-loop containing nucleotide triphosphate hydrolases"/>
    <property type="match status" value="1"/>
</dbReference>